<dbReference type="EMBL" id="CAACVG010007996">
    <property type="protein sequence ID" value="VEN47972.1"/>
    <property type="molecule type" value="Genomic_DNA"/>
</dbReference>
<sequence length="261" mass="28752">MPTKIPCKCCGQSFDGHLLLTCSVCKERFYHNCVGVSSNEVRTLSSNKGYDWTCVECRGLGRDLKDLRAIIIQLQKDIKDLKAENTKLADNPRFDFEDVVSEVSERIKRKSNVILFNVKEPDQSKTARDKIESDKTVVIDILQKIDPDLPAANLKPVRLGVFSNNKASSVRNLLPSEARKNPGTGGGFPSKKEVRGVSRIAGARSSVASAVGRDERTKLISNAAAATPRGSRRTIHTDAHQVAFQTRGNGRICTAIRWLCA</sequence>
<keyword evidence="1" id="KW-0175">Coiled coil</keyword>
<evidence type="ECO:0000313" key="3">
    <source>
        <dbReference type="Proteomes" id="UP000410492"/>
    </source>
</evidence>
<organism evidence="2 3">
    <name type="scientific">Callosobruchus maculatus</name>
    <name type="common">Southern cowpea weevil</name>
    <name type="synonym">Pulse bruchid</name>
    <dbReference type="NCBI Taxonomy" id="64391"/>
    <lineage>
        <taxon>Eukaryota</taxon>
        <taxon>Metazoa</taxon>
        <taxon>Ecdysozoa</taxon>
        <taxon>Arthropoda</taxon>
        <taxon>Hexapoda</taxon>
        <taxon>Insecta</taxon>
        <taxon>Pterygota</taxon>
        <taxon>Neoptera</taxon>
        <taxon>Endopterygota</taxon>
        <taxon>Coleoptera</taxon>
        <taxon>Polyphaga</taxon>
        <taxon>Cucujiformia</taxon>
        <taxon>Chrysomeloidea</taxon>
        <taxon>Chrysomelidae</taxon>
        <taxon>Bruchinae</taxon>
        <taxon>Bruchini</taxon>
        <taxon>Callosobruchus</taxon>
    </lineage>
</organism>
<accession>A0A653CJ70</accession>
<protein>
    <recommendedName>
        <fullName evidence="4">PHD-type domain-containing protein</fullName>
    </recommendedName>
</protein>
<gene>
    <name evidence="2" type="ORF">CALMAC_LOCUS9595</name>
</gene>
<dbReference type="SUPFAM" id="SSF57903">
    <property type="entry name" value="FYVE/PHD zinc finger"/>
    <property type="match status" value="1"/>
</dbReference>
<dbReference type="Gene3D" id="3.30.40.10">
    <property type="entry name" value="Zinc/RING finger domain, C3HC4 (zinc finger)"/>
    <property type="match status" value="1"/>
</dbReference>
<reference evidence="2 3" key="1">
    <citation type="submission" date="2019-01" db="EMBL/GenBank/DDBJ databases">
        <authorList>
            <person name="Sayadi A."/>
        </authorList>
    </citation>
    <scope>NUCLEOTIDE SEQUENCE [LARGE SCALE GENOMIC DNA]</scope>
</reference>
<evidence type="ECO:0008006" key="4">
    <source>
        <dbReference type="Google" id="ProtNLM"/>
    </source>
</evidence>
<dbReference type="InterPro" id="IPR011011">
    <property type="entry name" value="Znf_FYVE_PHD"/>
</dbReference>
<dbReference type="Proteomes" id="UP000410492">
    <property type="component" value="Unassembled WGS sequence"/>
</dbReference>
<dbReference type="AlphaFoldDB" id="A0A653CJ70"/>
<name>A0A653CJ70_CALMS</name>
<keyword evidence="3" id="KW-1185">Reference proteome</keyword>
<proteinExistence type="predicted"/>
<dbReference type="OrthoDB" id="6738932at2759"/>
<evidence type="ECO:0000313" key="2">
    <source>
        <dbReference type="EMBL" id="VEN47972.1"/>
    </source>
</evidence>
<evidence type="ECO:0000256" key="1">
    <source>
        <dbReference type="SAM" id="Coils"/>
    </source>
</evidence>
<dbReference type="InterPro" id="IPR013083">
    <property type="entry name" value="Znf_RING/FYVE/PHD"/>
</dbReference>
<feature type="coiled-coil region" evidence="1">
    <location>
        <begin position="64"/>
        <end position="91"/>
    </location>
</feature>